<organism evidence="3 4">
    <name type="scientific">Geodia barretti</name>
    <name type="common">Barrett's horny sponge</name>
    <dbReference type="NCBI Taxonomy" id="519541"/>
    <lineage>
        <taxon>Eukaryota</taxon>
        <taxon>Metazoa</taxon>
        <taxon>Porifera</taxon>
        <taxon>Demospongiae</taxon>
        <taxon>Heteroscleromorpha</taxon>
        <taxon>Tetractinellida</taxon>
        <taxon>Astrophorina</taxon>
        <taxon>Geodiidae</taxon>
        <taxon>Geodia</taxon>
    </lineage>
</organism>
<reference evidence="3" key="1">
    <citation type="submission" date="2023-03" db="EMBL/GenBank/DDBJ databases">
        <authorList>
            <person name="Steffen K."/>
            <person name="Cardenas P."/>
        </authorList>
    </citation>
    <scope>NUCLEOTIDE SEQUENCE</scope>
</reference>
<dbReference type="Proteomes" id="UP001174909">
    <property type="component" value="Unassembled WGS sequence"/>
</dbReference>
<dbReference type="Gene3D" id="3.40.50.1010">
    <property type="entry name" value="5'-nuclease"/>
    <property type="match status" value="1"/>
</dbReference>
<dbReference type="EMBL" id="CASHTH010002458">
    <property type="protein sequence ID" value="CAI8030095.1"/>
    <property type="molecule type" value="Genomic_DNA"/>
</dbReference>
<feature type="region of interest" description="Disordered" evidence="1">
    <location>
        <begin position="187"/>
        <end position="208"/>
    </location>
</feature>
<dbReference type="AlphaFoldDB" id="A0AA35SHA9"/>
<evidence type="ECO:0000313" key="4">
    <source>
        <dbReference type="Proteomes" id="UP001174909"/>
    </source>
</evidence>
<dbReference type="Pfam" id="PF01936">
    <property type="entry name" value="NYN"/>
    <property type="match status" value="1"/>
</dbReference>
<name>A0AA35SHA9_GEOBA</name>
<dbReference type="InterPro" id="IPR021139">
    <property type="entry name" value="NYN"/>
</dbReference>
<evidence type="ECO:0000259" key="2">
    <source>
        <dbReference type="Pfam" id="PF01936"/>
    </source>
</evidence>
<dbReference type="GO" id="GO:0004540">
    <property type="term" value="F:RNA nuclease activity"/>
    <property type="evidence" value="ECO:0007669"/>
    <property type="project" value="InterPro"/>
</dbReference>
<keyword evidence="4" id="KW-1185">Reference proteome</keyword>
<evidence type="ECO:0000256" key="1">
    <source>
        <dbReference type="SAM" id="MobiDB-lite"/>
    </source>
</evidence>
<feature type="domain" description="NYN" evidence="2">
    <location>
        <begin position="4"/>
        <end position="150"/>
    </location>
</feature>
<proteinExistence type="predicted"/>
<protein>
    <recommendedName>
        <fullName evidence="2">NYN domain-containing protein</fullName>
    </recommendedName>
</protein>
<evidence type="ECO:0000313" key="3">
    <source>
        <dbReference type="EMBL" id="CAI8030095.1"/>
    </source>
</evidence>
<accession>A0AA35SHA9</accession>
<gene>
    <name evidence="3" type="ORF">GBAR_LOCUS17057</name>
</gene>
<comment type="caution">
    <text evidence="3">The sequence shown here is derived from an EMBL/GenBank/DDBJ whole genome shotgun (WGS) entry which is preliminary data.</text>
</comment>
<sequence length="208" mass="23566">MSGVFVYWDHSNIFHEAQRIAEETEGTPGARYLVRIHFENLLRLARADRPLAKALAAGSVPPEMRALWNRLENQGIEVRLFDRGEAGRGEQDMPDRILQLRMLEDALDYNGNAGTVVLLTGDGAGYSEGQGFHSTLARMHTRGWKVEVLSWLQSCNRGMRSWAEQNGIFVPLDDFYDAITFREPSREGHEFASRRDATPLDLTSREMA</sequence>
<dbReference type="CDD" id="cd18724">
    <property type="entry name" value="PIN_LabA-like"/>
    <property type="match status" value="1"/>
</dbReference>